<reference evidence="5 6" key="1">
    <citation type="journal article" date="2016" name="Nat. Commun.">
        <title>Thousands of microbial genomes shed light on interconnected biogeochemical processes in an aquifer system.</title>
        <authorList>
            <person name="Anantharaman K."/>
            <person name="Brown C.T."/>
            <person name="Hug L.A."/>
            <person name="Sharon I."/>
            <person name="Castelle C.J."/>
            <person name="Probst A.J."/>
            <person name="Thomas B.C."/>
            <person name="Singh A."/>
            <person name="Wilkins M.J."/>
            <person name="Karaoz U."/>
            <person name="Brodie E.L."/>
            <person name="Williams K.H."/>
            <person name="Hubbard S.S."/>
            <person name="Banfield J.F."/>
        </authorList>
    </citation>
    <scope>NUCLEOTIDE SEQUENCE [LARGE SCALE GENOMIC DNA]</scope>
</reference>
<dbReference type="GO" id="GO:0003735">
    <property type="term" value="F:structural constituent of ribosome"/>
    <property type="evidence" value="ECO:0007669"/>
    <property type="project" value="InterPro"/>
</dbReference>
<dbReference type="GO" id="GO:0015935">
    <property type="term" value="C:small ribosomal subunit"/>
    <property type="evidence" value="ECO:0007669"/>
    <property type="project" value="TreeGrafter"/>
</dbReference>
<name>A0A1G2B8T5_9BACT</name>
<dbReference type="Gene3D" id="3.30.1320.10">
    <property type="match status" value="1"/>
</dbReference>
<keyword evidence="1 3" id="KW-0689">Ribosomal protein</keyword>
<dbReference type="HAMAP" id="MF_00385">
    <property type="entry name" value="Ribosomal_bS16"/>
    <property type="match status" value="1"/>
</dbReference>
<feature type="region of interest" description="Disordered" evidence="4">
    <location>
        <begin position="91"/>
        <end position="144"/>
    </location>
</feature>
<feature type="compositionally biased region" description="Basic and acidic residues" evidence="4">
    <location>
        <begin position="108"/>
        <end position="144"/>
    </location>
</feature>
<dbReference type="Pfam" id="PF00886">
    <property type="entry name" value="Ribosomal_S16"/>
    <property type="match status" value="1"/>
</dbReference>
<keyword evidence="2 3" id="KW-0687">Ribonucleoprotein</keyword>
<dbReference type="STRING" id="1798543.A2898_01150"/>
<proteinExistence type="inferred from homology"/>
<dbReference type="GO" id="GO:0005737">
    <property type="term" value="C:cytoplasm"/>
    <property type="evidence" value="ECO:0007669"/>
    <property type="project" value="UniProtKB-ARBA"/>
</dbReference>
<dbReference type="SUPFAM" id="SSF54565">
    <property type="entry name" value="Ribosomal protein S16"/>
    <property type="match status" value="1"/>
</dbReference>
<gene>
    <name evidence="3" type="primary">rpsP</name>
    <name evidence="5" type="ORF">A2898_01150</name>
</gene>
<evidence type="ECO:0000313" key="6">
    <source>
        <dbReference type="Proteomes" id="UP000179164"/>
    </source>
</evidence>
<dbReference type="PANTHER" id="PTHR12919">
    <property type="entry name" value="30S RIBOSOMAL PROTEIN S16"/>
    <property type="match status" value="1"/>
</dbReference>
<dbReference type="EMBL" id="MHKE01000005">
    <property type="protein sequence ID" value="OGY84690.1"/>
    <property type="molecule type" value="Genomic_DNA"/>
</dbReference>
<evidence type="ECO:0000256" key="4">
    <source>
        <dbReference type="SAM" id="MobiDB-lite"/>
    </source>
</evidence>
<evidence type="ECO:0000256" key="1">
    <source>
        <dbReference type="ARBA" id="ARBA00022980"/>
    </source>
</evidence>
<evidence type="ECO:0000313" key="5">
    <source>
        <dbReference type="EMBL" id="OGY84690.1"/>
    </source>
</evidence>
<organism evidence="5 6">
    <name type="scientific">Candidatus Kerfeldbacteria bacterium RIFCSPLOWO2_01_FULL_48_11</name>
    <dbReference type="NCBI Taxonomy" id="1798543"/>
    <lineage>
        <taxon>Bacteria</taxon>
        <taxon>Candidatus Kerfeldiibacteriota</taxon>
    </lineage>
</organism>
<dbReference type="GO" id="GO:0006412">
    <property type="term" value="P:translation"/>
    <property type="evidence" value="ECO:0007669"/>
    <property type="project" value="UniProtKB-UniRule"/>
</dbReference>
<comment type="similarity">
    <text evidence="3">Belongs to the bacterial ribosomal protein bS16 family.</text>
</comment>
<dbReference type="NCBIfam" id="TIGR00002">
    <property type="entry name" value="S16"/>
    <property type="match status" value="1"/>
</dbReference>
<dbReference type="InterPro" id="IPR023803">
    <property type="entry name" value="Ribosomal_bS16_dom_sf"/>
</dbReference>
<sequence length="144" mass="15936">MLRIRLGRLGKKKHVTYRIIVSEKAKDTHGDFLEQVGTYDPHTSPATAILNAERISYWLSKGAQPSGVVHNLLVDKGIIKAEKISVANIKKSKEEPTVAEAPKPAVVKPEEKKETPPVEPKPEEKTAPEILPEKTEPKTEEKAS</sequence>
<dbReference type="InterPro" id="IPR000307">
    <property type="entry name" value="Ribosomal_bS16"/>
</dbReference>
<dbReference type="Proteomes" id="UP000179164">
    <property type="component" value="Unassembled WGS sequence"/>
</dbReference>
<feature type="compositionally biased region" description="Low complexity" evidence="4">
    <location>
        <begin position="98"/>
        <end position="107"/>
    </location>
</feature>
<comment type="caution">
    <text evidence="5">The sequence shown here is derived from an EMBL/GenBank/DDBJ whole genome shotgun (WGS) entry which is preliminary data.</text>
</comment>
<accession>A0A1G2B8T5</accession>
<evidence type="ECO:0000256" key="2">
    <source>
        <dbReference type="ARBA" id="ARBA00023274"/>
    </source>
</evidence>
<protein>
    <recommendedName>
        <fullName evidence="3">Small ribosomal subunit protein bS16</fullName>
    </recommendedName>
</protein>
<dbReference type="AlphaFoldDB" id="A0A1G2B8T5"/>
<evidence type="ECO:0000256" key="3">
    <source>
        <dbReference type="HAMAP-Rule" id="MF_00385"/>
    </source>
</evidence>
<dbReference type="PANTHER" id="PTHR12919:SF20">
    <property type="entry name" value="SMALL RIBOSOMAL SUBUNIT PROTEIN BS16M"/>
    <property type="match status" value="1"/>
</dbReference>